<dbReference type="EMBL" id="JBHSOZ010000003">
    <property type="protein sequence ID" value="MFC5712627.1"/>
    <property type="molecule type" value="Genomic_DNA"/>
</dbReference>
<evidence type="ECO:0000256" key="2">
    <source>
        <dbReference type="ARBA" id="ARBA00035108"/>
    </source>
</evidence>
<dbReference type="PANTHER" id="PTHR36852">
    <property type="entry name" value="PROTEIN GVPL 2"/>
    <property type="match status" value="1"/>
</dbReference>
<organism evidence="4 5">
    <name type="scientific">Thalassorhabdus alkalitolerans</name>
    <dbReference type="NCBI Taxonomy" id="2282697"/>
    <lineage>
        <taxon>Bacteria</taxon>
        <taxon>Bacillati</taxon>
        <taxon>Bacillota</taxon>
        <taxon>Bacilli</taxon>
        <taxon>Bacillales</taxon>
        <taxon>Bacillaceae</taxon>
        <taxon>Thalassorhabdus</taxon>
    </lineage>
</organism>
<protein>
    <submittedName>
        <fullName evidence="4">GvpL/GvpF family gas vesicle protein</fullName>
    </submittedName>
</protein>
<dbReference type="Proteomes" id="UP001596142">
    <property type="component" value="Unassembled WGS sequence"/>
</dbReference>
<evidence type="ECO:0000256" key="1">
    <source>
        <dbReference type="ARBA" id="ARBA00022987"/>
    </source>
</evidence>
<dbReference type="RefSeq" id="WP_385939830.1">
    <property type="nucleotide sequence ID" value="NZ_JBHSOZ010000003.1"/>
</dbReference>
<evidence type="ECO:0000313" key="5">
    <source>
        <dbReference type="Proteomes" id="UP001596142"/>
    </source>
</evidence>
<comment type="similarity">
    <text evidence="3">Belongs to the gas vesicle GvpF/GvpL family.</text>
</comment>
<dbReference type="InterPro" id="IPR009430">
    <property type="entry name" value="GvpL/GvpF"/>
</dbReference>
<keyword evidence="5" id="KW-1185">Reference proteome</keyword>
<evidence type="ECO:0000256" key="3">
    <source>
        <dbReference type="ARBA" id="ARBA00035643"/>
    </source>
</evidence>
<proteinExistence type="inferred from homology"/>
<accession>A0ABW0YPH0</accession>
<gene>
    <name evidence="4" type="ORF">ACFPU1_07525</name>
</gene>
<comment type="subcellular location">
    <subcellularLocation>
        <location evidence="2">Gas vesicle</location>
    </subcellularLocation>
</comment>
<comment type="caution">
    <text evidence="4">The sequence shown here is derived from an EMBL/GenBank/DDBJ whole genome shotgun (WGS) entry which is preliminary data.</text>
</comment>
<evidence type="ECO:0000313" key="4">
    <source>
        <dbReference type="EMBL" id="MFC5712627.1"/>
    </source>
</evidence>
<keyword evidence="1" id="KW-0304">Gas vesicle</keyword>
<dbReference type="PANTHER" id="PTHR36852:SF1">
    <property type="entry name" value="PROTEIN GVPL 2"/>
    <property type="match status" value="1"/>
</dbReference>
<dbReference type="Pfam" id="PF06386">
    <property type="entry name" value="GvpL_GvpF"/>
    <property type="match status" value="1"/>
</dbReference>
<reference evidence="5" key="1">
    <citation type="journal article" date="2019" name="Int. J. Syst. Evol. Microbiol.">
        <title>The Global Catalogue of Microorganisms (GCM) 10K type strain sequencing project: providing services to taxonomists for standard genome sequencing and annotation.</title>
        <authorList>
            <consortium name="The Broad Institute Genomics Platform"/>
            <consortium name="The Broad Institute Genome Sequencing Center for Infectious Disease"/>
            <person name="Wu L."/>
            <person name="Ma J."/>
        </authorList>
    </citation>
    <scope>NUCLEOTIDE SEQUENCE [LARGE SCALE GENOMIC DNA]</scope>
    <source>
        <strain evidence="5">CECT 7184</strain>
    </source>
</reference>
<name>A0ABW0YPH0_9BACI</name>
<sequence>MSTESGKYLFCIIQTNEEKTFGKAKLAGEHRKVYTISHKGVSMVVADAPVEIYEPSRQNVKAHQEMVASVMEQFTVIPMSFGNVLKGEEDVKILLEKLLPQCDEIFPRIDNKIEVGLKLIGKKEWIEKQAKEQPALKHLESNVAQRNKDAGYYEKIRLGEAARNFMVALQVEFEEEIFNPLAKIADAAKSNEAISERMLLNGAFLVDKEKEEEFDKKVNELYEKWKEQIDFKYTGPWPAYNFIDIKLKAAEGV</sequence>